<sequence length="121" mass="14082">MKGEKIMYAFIMENTIKLASNNFEEFIYNLENYVDDIFIIERHEIKKILADLVNEKNFLSIASLATSLNDNYHFDFYLSNKNFEVVGISGNESEDIIAINEFFKENDINAKIQQINGEINI</sequence>
<dbReference type="EMBL" id="AHAF01000003">
    <property type="protein sequence ID" value="EKU78752.1"/>
    <property type="molecule type" value="Genomic_DNA"/>
</dbReference>
<accession>K9DIX2</accession>
<dbReference type="PATRIC" id="fig|883156.3.peg.535"/>
<comment type="caution">
    <text evidence="1">The sequence shown here is derived from an EMBL/GenBank/DDBJ whole genome shotgun (WGS) entry which is preliminary data.</text>
</comment>
<dbReference type="RefSeq" id="WP_006555449.1">
    <property type="nucleotide sequence ID" value="NZ_JH992936.1"/>
</dbReference>
<dbReference type="HOGENOM" id="CLU_2037076_0_0_9"/>
<dbReference type="Proteomes" id="UP000009891">
    <property type="component" value="Unassembled WGS sequence"/>
</dbReference>
<name>K9DIX2_9FIRM</name>
<proteinExistence type="predicted"/>
<gene>
    <name evidence="1" type="ORF">HMPREF9282_00549</name>
</gene>
<evidence type="ECO:0000313" key="2">
    <source>
        <dbReference type="Proteomes" id="UP000009891"/>
    </source>
</evidence>
<keyword evidence="2" id="KW-1185">Reference proteome</keyword>
<evidence type="ECO:0000313" key="1">
    <source>
        <dbReference type="EMBL" id="EKU78752.1"/>
    </source>
</evidence>
<protein>
    <submittedName>
        <fullName evidence="1">Uncharacterized protein</fullName>
    </submittedName>
</protein>
<organism evidence="1 2">
    <name type="scientific">Veillonella seminalis ACS-216-V-Col6b</name>
    <dbReference type="NCBI Taxonomy" id="883156"/>
    <lineage>
        <taxon>Bacteria</taxon>
        <taxon>Bacillati</taxon>
        <taxon>Bacillota</taxon>
        <taxon>Negativicutes</taxon>
        <taxon>Veillonellales</taxon>
        <taxon>Veillonellaceae</taxon>
        <taxon>Veillonella</taxon>
    </lineage>
</organism>
<dbReference type="AlphaFoldDB" id="K9DIX2"/>
<reference evidence="1 2" key="1">
    <citation type="submission" date="2012-09" db="EMBL/GenBank/DDBJ databases">
        <title>The Genome Sequence of Veillonella ratti ACS-216-V-COL6B.</title>
        <authorList>
            <consortium name="The Broad Institute Genome Sequencing Platform"/>
            <person name="Earl A."/>
            <person name="Ward D."/>
            <person name="Feldgarden M."/>
            <person name="Gevers D."/>
            <person name="Saerens B."/>
            <person name="Vaneechoutte M."/>
            <person name="Walker B."/>
            <person name="Young S.K."/>
            <person name="Zeng Q."/>
            <person name="Gargeya S."/>
            <person name="Fitzgerald M."/>
            <person name="Haas B."/>
            <person name="Abouelleil A."/>
            <person name="Alvarado L."/>
            <person name="Arachchi H.M."/>
            <person name="Berlin A."/>
            <person name="Chapman S.B."/>
            <person name="Goldberg J."/>
            <person name="Griggs A."/>
            <person name="Gujja S."/>
            <person name="Hansen M."/>
            <person name="Howarth C."/>
            <person name="Imamovic A."/>
            <person name="Larimer J."/>
            <person name="McCowen C."/>
            <person name="Montmayeur A."/>
            <person name="Murphy C."/>
            <person name="Neiman D."/>
            <person name="Pearson M."/>
            <person name="Priest M."/>
            <person name="Roberts A."/>
            <person name="Saif S."/>
            <person name="Shea T."/>
            <person name="Sisk P."/>
            <person name="Sykes S."/>
            <person name="Wortman J."/>
            <person name="Nusbaum C."/>
            <person name="Birren B."/>
        </authorList>
    </citation>
    <scope>NUCLEOTIDE SEQUENCE [LARGE SCALE GENOMIC DNA]</scope>
    <source>
        <strain evidence="1 2">ACS-216-V-Col6b</strain>
    </source>
</reference>